<keyword evidence="6 14" id="KW-0347">Helicase</keyword>
<keyword evidence="7" id="KW-0269">Exonuclease</keyword>
<evidence type="ECO:0000259" key="15">
    <source>
        <dbReference type="PROSITE" id="PS51198"/>
    </source>
</evidence>
<feature type="domain" description="UvrD-like helicase ATP-binding" evidence="15">
    <location>
        <begin position="7"/>
        <end position="407"/>
    </location>
</feature>
<evidence type="ECO:0000256" key="4">
    <source>
        <dbReference type="ARBA" id="ARBA00022763"/>
    </source>
</evidence>
<evidence type="ECO:0000256" key="14">
    <source>
        <dbReference type="PROSITE-ProRule" id="PRU00560"/>
    </source>
</evidence>
<dbReference type="Proteomes" id="UP000243657">
    <property type="component" value="Unassembled WGS sequence"/>
</dbReference>
<dbReference type="RefSeq" id="WP_158520648.1">
    <property type="nucleotide sequence ID" value="NZ_JBHLWS010000013.1"/>
</dbReference>
<accession>A0A261F540</accession>
<evidence type="ECO:0000256" key="3">
    <source>
        <dbReference type="ARBA" id="ARBA00022741"/>
    </source>
</evidence>
<dbReference type="GO" id="GO:0005829">
    <property type="term" value="C:cytosol"/>
    <property type="evidence" value="ECO:0007669"/>
    <property type="project" value="TreeGrafter"/>
</dbReference>
<evidence type="ECO:0000256" key="12">
    <source>
        <dbReference type="ARBA" id="ARBA00034808"/>
    </source>
</evidence>
<name>A0A261F540_9BIFI</name>
<dbReference type="InterPro" id="IPR014016">
    <property type="entry name" value="UvrD-like_ATP-bd"/>
</dbReference>
<dbReference type="Gene3D" id="1.10.486.10">
    <property type="entry name" value="PCRA, domain 4"/>
    <property type="match status" value="2"/>
</dbReference>
<evidence type="ECO:0000256" key="1">
    <source>
        <dbReference type="ARBA" id="ARBA00009922"/>
    </source>
</evidence>
<keyword evidence="10" id="KW-0413">Isomerase</keyword>
<dbReference type="PANTHER" id="PTHR11070">
    <property type="entry name" value="UVRD / RECB / PCRA DNA HELICASE FAMILY MEMBER"/>
    <property type="match status" value="1"/>
</dbReference>
<comment type="caution">
    <text evidence="17">The sequence shown here is derived from an EMBL/GenBank/DDBJ whole genome shotgun (WGS) entry which is preliminary data.</text>
</comment>
<comment type="similarity">
    <text evidence="1">Belongs to the helicase family. UvrD subfamily.</text>
</comment>
<dbReference type="GO" id="GO:0004527">
    <property type="term" value="F:exonuclease activity"/>
    <property type="evidence" value="ECO:0007669"/>
    <property type="project" value="UniProtKB-KW"/>
</dbReference>
<dbReference type="InterPro" id="IPR000212">
    <property type="entry name" value="DNA_helicase_UvrD/REP"/>
</dbReference>
<keyword evidence="4" id="KW-0227">DNA damage</keyword>
<gene>
    <name evidence="17" type="ORF">ALMA_0693</name>
</gene>
<evidence type="ECO:0000256" key="6">
    <source>
        <dbReference type="ARBA" id="ARBA00022806"/>
    </source>
</evidence>
<evidence type="ECO:0000259" key="16">
    <source>
        <dbReference type="PROSITE" id="PS51217"/>
    </source>
</evidence>
<dbReference type="PROSITE" id="PS51198">
    <property type="entry name" value="UVRD_HELICASE_ATP_BIND"/>
    <property type="match status" value="1"/>
</dbReference>
<dbReference type="GO" id="GO:0043138">
    <property type="term" value="F:3'-5' DNA helicase activity"/>
    <property type="evidence" value="ECO:0007669"/>
    <property type="project" value="UniProtKB-EC"/>
</dbReference>
<dbReference type="GO" id="GO:0005524">
    <property type="term" value="F:ATP binding"/>
    <property type="evidence" value="ECO:0007669"/>
    <property type="project" value="UniProtKB-UniRule"/>
</dbReference>
<proteinExistence type="inferred from homology"/>
<protein>
    <recommendedName>
        <fullName evidence="12">DNA 3'-5' helicase</fullName>
        <ecNumber evidence="12">5.6.2.4</ecNumber>
    </recommendedName>
</protein>
<dbReference type="InterPro" id="IPR038726">
    <property type="entry name" value="PDDEXK_AddAB-type"/>
</dbReference>
<evidence type="ECO:0000256" key="10">
    <source>
        <dbReference type="ARBA" id="ARBA00023235"/>
    </source>
</evidence>
<keyword evidence="9" id="KW-0234">DNA repair</keyword>
<feature type="binding site" evidence="14">
    <location>
        <begin position="28"/>
        <end position="35"/>
    </location>
    <ligand>
        <name>ATP</name>
        <dbReference type="ChEBI" id="CHEBI:30616"/>
    </ligand>
</feature>
<dbReference type="SUPFAM" id="SSF52540">
    <property type="entry name" value="P-loop containing nucleoside triphosphate hydrolases"/>
    <property type="match status" value="1"/>
</dbReference>
<comment type="catalytic activity">
    <reaction evidence="11">
        <text>Couples ATP hydrolysis with the unwinding of duplex DNA by translocating in the 3'-5' direction.</text>
        <dbReference type="EC" id="5.6.2.4"/>
    </reaction>
</comment>
<evidence type="ECO:0000313" key="18">
    <source>
        <dbReference type="Proteomes" id="UP000243657"/>
    </source>
</evidence>
<dbReference type="Pfam" id="PF12705">
    <property type="entry name" value="PDDEXK_1"/>
    <property type="match status" value="1"/>
</dbReference>
<dbReference type="PROSITE" id="PS51217">
    <property type="entry name" value="UVRD_HELICASE_CTER"/>
    <property type="match status" value="1"/>
</dbReference>
<organism evidence="17 18">
    <name type="scientific">Alloscardovia macacae</name>
    <dbReference type="NCBI Taxonomy" id="1160091"/>
    <lineage>
        <taxon>Bacteria</taxon>
        <taxon>Bacillati</taxon>
        <taxon>Actinomycetota</taxon>
        <taxon>Actinomycetes</taxon>
        <taxon>Bifidobacteriales</taxon>
        <taxon>Bifidobacteriaceae</taxon>
        <taxon>Alloscardovia</taxon>
    </lineage>
</organism>
<sequence length="1357" mass="147612">MADQKLILTQEQSDIVHAGLDQTMLIVAGAGSGKTFTMTQRIIELIREGIEPQKILGLTFTKAAATELLTRVSAAVSKERATSGNGDAEAGDTDEAVDTSFMKPEVYTYDAFFQSIVRQYGLLVGVDPNATPLSEAGAYQLMSDVIHEEIERVGLANAADDDEESEKIRLEDIGTFSTFASNVLNLAEAIGSSVIDGTCTSMDEAIDRVESWDASFIAHLDSIVKKEYPEERELADFGKEAKDLTAAARKTVKSFEKWMNDKGRDYLAHFLIELRESTRMRSVYLRFVRLFVAQKRELRMAQFSDFTIATMQLVQRFPWIGEQYRARFSHVFLDEYQDSSSVQASLIVQLFAPSGALREENVSLTAVGDPYQALYAWRGAAPGAFATFLKDVPLAKELSLSASMRNSRLVLDTANELTAPLRRGHVDKYGRRGSIKLGEVSVKKLSVHETESRPAAAGSVAAVAYATAKQERDGVVRYAQAAVAKSKAENAARETAGKPRKDGPYVAVLLRTKMHMAEYAEALQKAGLRVQMDGVSSLLERPDAKDLLHTLRAVADHSDSVSVLNLLASTRFGLSAADLQAFSDTVTAYNKRVQKRLLDTVGMEAPSRESDDAWKIQPVISLADVLLMDGPAREKILTSGRISAAGLAQIMRCGDALARVNAAVVSGLESVLRTAGCALGLDVDVAVAYGLTRTVQSVRQSVRQSAQREKAEKSGEVSAAASAAAATVRDALPVSSVDSFIDLAQSYTTELAEGQKPTLAGFLSWVDGGKTSGADGVTDPTIIGSAHADVLLCTIHHSKGLEWDSVIIPAMNGDTFPSGRKPSLKIIDPDPKEGGYESDGSYVATARTWLTESTAVPYPVHAQSDALYGFAADKDEFEHFVPDARSLERVIDGNLRCDEDELPNAMCLREESAQVILEEERRLIYVAVTRARRDVFMTSSCAQNDPLTDAYEPVRYTPADASRPADSKCQKVAPSQVSAFWKEAYTYLKGLEGAVCVETESLDDSPLGVFAGQDAAEYAAATVQAAFDASETAVPAVASAEFAHPRSIHPHLSTPLQQTARLVSDETLTDTGEAGSLREIAERAAATAVSLGLAHSSSAHEQRESIFERARRIESERHTSVTRVQRELVEGRDDDYIRSRAIVRPVPNLALYDSTRGAGEGSAADRGTQFHAFAERYLKAESLEAREVLLSDAFEDTQMEEWRQRFVSAPFDPDVCEGAEIPFAYAPSGLDADERPARTVVGVIDAVFAGALVPDSPLAAAAAARGREIRYTVIDWKTGHRPVSDAEVDAKLLQVDMYREIYATLRGVSIDEVDAALYYVSEPDPEKRTISARVKSRDEIESLLRADVSTVLTMREG</sequence>
<dbReference type="Pfam" id="PF13361">
    <property type="entry name" value="UvrD_C"/>
    <property type="match status" value="1"/>
</dbReference>
<dbReference type="GO" id="GO:0003677">
    <property type="term" value="F:DNA binding"/>
    <property type="evidence" value="ECO:0007669"/>
    <property type="project" value="InterPro"/>
</dbReference>
<dbReference type="InterPro" id="IPR014017">
    <property type="entry name" value="DNA_helicase_UvrD-like_C"/>
</dbReference>
<evidence type="ECO:0000256" key="13">
    <source>
        <dbReference type="ARBA" id="ARBA00048988"/>
    </source>
</evidence>
<dbReference type="InterPro" id="IPR013986">
    <property type="entry name" value="DExx_box_DNA_helicase_dom_sf"/>
</dbReference>
<dbReference type="Gene3D" id="3.40.50.300">
    <property type="entry name" value="P-loop containing nucleotide triphosphate hydrolases"/>
    <property type="match status" value="5"/>
</dbReference>
<keyword evidence="8 14" id="KW-0067">ATP-binding</keyword>
<comment type="catalytic activity">
    <reaction evidence="13">
        <text>ATP + H2O = ADP + phosphate + H(+)</text>
        <dbReference type="Rhea" id="RHEA:13065"/>
        <dbReference type="ChEBI" id="CHEBI:15377"/>
        <dbReference type="ChEBI" id="CHEBI:15378"/>
        <dbReference type="ChEBI" id="CHEBI:30616"/>
        <dbReference type="ChEBI" id="CHEBI:43474"/>
        <dbReference type="ChEBI" id="CHEBI:456216"/>
        <dbReference type="EC" id="5.6.2.4"/>
    </reaction>
</comment>
<evidence type="ECO:0000313" key="17">
    <source>
        <dbReference type="EMBL" id="OZG54232.1"/>
    </source>
</evidence>
<dbReference type="GO" id="GO:0033202">
    <property type="term" value="C:DNA helicase complex"/>
    <property type="evidence" value="ECO:0007669"/>
    <property type="project" value="TreeGrafter"/>
</dbReference>
<evidence type="ECO:0000256" key="9">
    <source>
        <dbReference type="ARBA" id="ARBA00023204"/>
    </source>
</evidence>
<keyword evidence="18" id="KW-1185">Reference proteome</keyword>
<dbReference type="Pfam" id="PF00580">
    <property type="entry name" value="UvrD-helicase"/>
    <property type="match status" value="1"/>
</dbReference>
<dbReference type="Gene3D" id="1.10.10.160">
    <property type="match status" value="1"/>
</dbReference>
<reference evidence="17 18" key="1">
    <citation type="journal article" date="2017" name="BMC Genomics">
        <title>Comparative genomic and phylogenomic analyses of the Bifidobacteriaceae family.</title>
        <authorList>
            <person name="Lugli G.A."/>
            <person name="Milani C."/>
            <person name="Turroni F."/>
            <person name="Duranti S."/>
            <person name="Mancabelli L."/>
            <person name="Mangifesta M."/>
            <person name="Ferrario C."/>
            <person name="Modesto M."/>
            <person name="Mattarelli P."/>
            <person name="Jiri K."/>
            <person name="van Sinderen D."/>
            <person name="Ventura M."/>
        </authorList>
    </citation>
    <scope>NUCLEOTIDE SEQUENCE [LARGE SCALE GENOMIC DNA]</scope>
    <source>
        <strain evidence="17 18">DSM 24762</strain>
    </source>
</reference>
<dbReference type="EC" id="5.6.2.4" evidence="12"/>
<keyword evidence="5 14" id="KW-0378">Hydrolase</keyword>
<evidence type="ECO:0000256" key="5">
    <source>
        <dbReference type="ARBA" id="ARBA00022801"/>
    </source>
</evidence>
<evidence type="ECO:0000256" key="7">
    <source>
        <dbReference type="ARBA" id="ARBA00022839"/>
    </source>
</evidence>
<evidence type="ECO:0000256" key="8">
    <source>
        <dbReference type="ARBA" id="ARBA00022840"/>
    </source>
</evidence>
<evidence type="ECO:0000256" key="11">
    <source>
        <dbReference type="ARBA" id="ARBA00034617"/>
    </source>
</evidence>
<keyword evidence="3 14" id="KW-0547">Nucleotide-binding</keyword>
<evidence type="ECO:0000256" key="2">
    <source>
        <dbReference type="ARBA" id="ARBA00022722"/>
    </source>
</evidence>
<feature type="domain" description="UvrD-like helicase C-terminal" evidence="16">
    <location>
        <begin position="408"/>
        <end position="800"/>
    </location>
</feature>
<dbReference type="PANTHER" id="PTHR11070:SF55">
    <property type="entry name" value="DNA 3'-5' HELICASE"/>
    <property type="match status" value="1"/>
</dbReference>
<keyword evidence="2" id="KW-0540">Nuclease</keyword>
<dbReference type="GO" id="GO:0000725">
    <property type="term" value="P:recombinational repair"/>
    <property type="evidence" value="ECO:0007669"/>
    <property type="project" value="TreeGrafter"/>
</dbReference>
<dbReference type="EMBL" id="MWWT01000005">
    <property type="protein sequence ID" value="OZG54232.1"/>
    <property type="molecule type" value="Genomic_DNA"/>
</dbReference>
<dbReference type="InterPro" id="IPR027417">
    <property type="entry name" value="P-loop_NTPase"/>
</dbReference>